<dbReference type="GO" id="GO:0000422">
    <property type="term" value="P:autophagy of mitochondrion"/>
    <property type="evidence" value="ECO:0007669"/>
    <property type="project" value="TreeGrafter"/>
</dbReference>
<dbReference type="GO" id="GO:0005829">
    <property type="term" value="C:cytosol"/>
    <property type="evidence" value="ECO:0007669"/>
    <property type="project" value="TreeGrafter"/>
</dbReference>
<accession>A0AAD4IL59</accession>
<evidence type="ECO:0000256" key="2">
    <source>
        <dbReference type="ARBA" id="ARBA00021099"/>
    </source>
</evidence>
<keyword evidence="4" id="KW-0833">Ubl conjugation pathway</keyword>
<protein>
    <recommendedName>
        <fullName evidence="2">Ubiquitin-like-conjugating enzyme ATG10</fullName>
    </recommendedName>
    <alternativeName>
        <fullName evidence="7">Autophagy-related protein 10</fullName>
    </alternativeName>
</protein>
<proteinExistence type="inferred from homology"/>
<dbReference type="AlphaFoldDB" id="A0AAD4IL59"/>
<evidence type="ECO:0000256" key="4">
    <source>
        <dbReference type="ARBA" id="ARBA00022786"/>
    </source>
</evidence>
<dbReference type="PANTHER" id="PTHR14957">
    <property type="entry name" value="UBIQUITIN-LIKE-CONJUGATING ENZYME ATG10"/>
    <property type="match status" value="1"/>
</dbReference>
<keyword evidence="5" id="KW-0653">Protein transport</keyword>
<evidence type="ECO:0000256" key="7">
    <source>
        <dbReference type="ARBA" id="ARBA00029833"/>
    </source>
</evidence>
<dbReference type="GO" id="GO:0061651">
    <property type="term" value="F:Atg12 conjugating enzyme activity"/>
    <property type="evidence" value="ECO:0007669"/>
    <property type="project" value="TreeGrafter"/>
</dbReference>
<evidence type="ECO:0000313" key="9">
    <source>
        <dbReference type="Proteomes" id="UP001199106"/>
    </source>
</evidence>
<evidence type="ECO:0000256" key="6">
    <source>
        <dbReference type="ARBA" id="ARBA00023006"/>
    </source>
</evidence>
<keyword evidence="9" id="KW-1185">Reference proteome</keyword>
<dbReference type="Pfam" id="PF03987">
    <property type="entry name" value="Autophagy_act_C"/>
    <property type="match status" value="1"/>
</dbReference>
<dbReference type="GO" id="GO:0015031">
    <property type="term" value="P:protein transport"/>
    <property type="evidence" value="ECO:0007669"/>
    <property type="project" value="UniProtKB-KW"/>
</dbReference>
<dbReference type="InterPro" id="IPR007135">
    <property type="entry name" value="Atg3/Atg10"/>
</dbReference>
<dbReference type="Proteomes" id="UP001199106">
    <property type="component" value="Unassembled WGS sequence"/>
</dbReference>
<sequence length="216" mass="24367">MLAAFPHFAETDFERACDGLQRRFQLKGSVQDGWLSVEKMHRNGTVYLNITAHLPRLARMPPVHHRDATEQDEGVEYDEIIEHDEEALNDTVAPQAVVDYDVVLSPVYRVPVLYISIRDPQHRYPTTMTTLYDYLVPLEFRAQTDNVGVIGGITITDHPATNRPVFFIHPCQTADVMQVSVDRNITADEYLMVWIGAVGKAVGLNVPLQLARPNDA</sequence>
<keyword evidence="3" id="KW-0808">Transferase</keyword>
<keyword evidence="5" id="KW-0813">Transport</keyword>
<keyword evidence="6" id="KW-0072">Autophagy</keyword>
<reference evidence="8" key="1">
    <citation type="submission" date="2021-07" db="EMBL/GenBank/DDBJ databases">
        <title>Genome Resource of American Ginseng Black Spot Pathogen Alternaria panax.</title>
        <authorList>
            <person name="Qiu C."/>
            <person name="Wang W."/>
            <person name="Liu Z."/>
        </authorList>
    </citation>
    <scope>NUCLEOTIDE SEQUENCE</scope>
    <source>
        <strain evidence="8">BNCC115425</strain>
    </source>
</reference>
<evidence type="ECO:0000256" key="1">
    <source>
        <dbReference type="ARBA" id="ARBA00005696"/>
    </source>
</evidence>
<gene>
    <name evidence="8" type="ORF">G6011_01532</name>
</gene>
<name>A0AAD4IL59_9PLEO</name>
<dbReference type="PANTHER" id="PTHR14957:SF1">
    <property type="entry name" value="UBIQUITIN-LIKE-CONJUGATING ENZYME ATG10"/>
    <property type="match status" value="1"/>
</dbReference>
<dbReference type="Gene3D" id="3.30.1460.50">
    <property type="match status" value="1"/>
</dbReference>
<evidence type="ECO:0000313" key="8">
    <source>
        <dbReference type="EMBL" id="KAG9196411.1"/>
    </source>
</evidence>
<evidence type="ECO:0000256" key="3">
    <source>
        <dbReference type="ARBA" id="ARBA00022679"/>
    </source>
</evidence>
<dbReference type="EMBL" id="JAANER010000001">
    <property type="protein sequence ID" value="KAG9196411.1"/>
    <property type="molecule type" value="Genomic_DNA"/>
</dbReference>
<comment type="caution">
    <text evidence="8">The sequence shown here is derived from an EMBL/GenBank/DDBJ whole genome shotgun (WGS) entry which is preliminary data.</text>
</comment>
<dbReference type="GO" id="GO:0000045">
    <property type="term" value="P:autophagosome assembly"/>
    <property type="evidence" value="ECO:0007669"/>
    <property type="project" value="TreeGrafter"/>
</dbReference>
<organism evidence="8 9">
    <name type="scientific">Alternaria panax</name>
    <dbReference type="NCBI Taxonomy" id="48097"/>
    <lineage>
        <taxon>Eukaryota</taxon>
        <taxon>Fungi</taxon>
        <taxon>Dikarya</taxon>
        <taxon>Ascomycota</taxon>
        <taxon>Pezizomycotina</taxon>
        <taxon>Dothideomycetes</taxon>
        <taxon>Pleosporomycetidae</taxon>
        <taxon>Pleosporales</taxon>
        <taxon>Pleosporineae</taxon>
        <taxon>Pleosporaceae</taxon>
        <taxon>Alternaria</taxon>
        <taxon>Alternaria sect. Panax</taxon>
    </lineage>
</organism>
<evidence type="ECO:0000256" key="5">
    <source>
        <dbReference type="ARBA" id="ARBA00022927"/>
    </source>
</evidence>
<dbReference type="GO" id="GO:0032446">
    <property type="term" value="P:protein modification by small protein conjugation"/>
    <property type="evidence" value="ECO:0007669"/>
    <property type="project" value="TreeGrafter"/>
</dbReference>
<comment type="similarity">
    <text evidence="1">Belongs to the ATG10 family.</text>
</comment>